<organism evidence="2 3">
    <name type="scientific">Candolleomyces aberdarensis</name>
    <dbReference type="NCBI Taxonomy" id="2316362"/>
    <lineage>
        <taxon>Eukaryota</taxon>
        <taxon>Fungi</taxon>
        <taxon>Dikarya</taxon>
        <taxon>Basidiomycota</taxon>
        <taxon>Agaricomycotina</taxon>
        <taxon>Agaricomycetes</taxon>
        <taxon>Agaricomycetidae</taxon>
        <taxon>Agaricales</taxon>
        <taxon>Agaricineae</taxon>
        <taxon>Psathyrellaceae</taxon>
        <taxon>Candolleomyces</taxon>
    </lineage>
</organism>
<proteinExistence type="predicted"/>
<dbReference type="Gene3D" id="2.60.120.650">
    <property type="entry name" value="Cupin"/>
    <property type="match status" value="1"/>
</dbReference>
<dbReference type="STRING" id="2316362.A0A4Q2DYX0"/>
<dbReference type="Proteomes" id="UP000290288">
    <property type="component" value="Unassembled WGS sequence"/>
</dbReference>
<protein>
    <recommendedName>
        <fullName evidence="4">JmjC domain-containing protein</fullName>
    </recommendedName>
</protein>
<sequence length="1189" mass="132784">MEQKWMGPPPPIYKKQDDWWRGTNAYAACCQFIPELADLQATLKNFVKSCQSLKRLKVGADNRGPAGRAPSSTANTVAAEILAVGQTQRLLTRVKNFGYIALAICILSAGHIDIPEDLNQIDAVGSSLSAISRKARRIRQAFHLAVGISPICVLLQVDLASKGMWSEEILVNMKLLGNQKPRSIEALETLLWQEIFDVACGRQSAFDACLKVGDRLQESSLALEDDIRYFFRRGKANPYDPGLFFRETRIRCLPPHGYHHPGDADQPFEENGQGCEMSLDAPSDQSGESAVVKDKVAEERAVVVMAGGMGISLEVNGQGAESNGNDNSQEDQFFDELMDLDAPLGSRGTAAVAVEEMNSDNDLGSEFSDDDKDQDVPTRLDNFQGMGKGKSPDVAVVAMAKGLEQGVMAVNQQGKGGDGVHRPGAIRDAMFNSPTPQDSSSPAPDDESEDSEAAPIIGSTLPNSSLEELEPRRSGRLKEVEKKVLEHTDGSIKLRSNAAGRKSRRRAKTVPNESEEDLSDSDDLLLNYEDICAQDLDERCRFEKNIIVKIEQDEERESLVFEKKPQLQPDVLFSAYSNTKNEEFVFHDPTGRPHTYKPLIYDPGDYDLWTAIFKSIRVRFIDDEDSSLIRCLDQPKLKQLSVKDFQQLLRRQTIVLTDCSTERLEFDLQGLGRLADVDDEMDIQDQTIPAVNGNYQSRVCVGTLRDVYQAATSPVGGRKSLNALYMPNSHAPVDESLFATDVHAVNRSTCNDKHSIRKMPTADIRFNLAATEGAHHYFHIDSRGDGTWIEVLSGEKLWVIAAPKDRRKLSSTRLWTADEQDVAALKPVEDWDFEAVLLTPGTRLIMPPGTVHAAFSPSNVLCRGGHFLATTTMPATLFGAIHCFFMGHIITNIDAPSIQSRVNAMICYFYKCLVLGVPEPQPGYLPDILSRDGIEQLLATACLAELQNAICSLSYDPTNDNLWIWQLGLDGINVDKALDQYDVSAVPYASRLENIFSRGRACVLLKAVFSRVIIKNDNGEHLDGWNDLFIPMLAWLIVAIQEYSRRAFAKKCQGDKDDDEECDHSGENNVADDQWTKGDHMLRRLLSRQMEWTSRRWNELQEEVNRLAADGSVKPELLEWDMPRFTIQEKPGPWQRELKTSQELMHLGLRAGDQMFLRAYRRISKASPATFQEASYKVYVRKEHEESKV</sequence>
<evidence type="ECO:0000256" key="1">
    <source>
        <dbReference type="SAM" id="MobiDB-lite"/>
    </source>
</evidence>
<evidence type="ECO:0000313" key="3">
    <source>
        <dbReference type="Proteomes" id="UP000290288"/>
    </source>
</evidence>
<reference evidence="2 3" key="1">
    <citation type="submission" date="2019-01" db="EMBL/GenBank/DDBJ databases">
        <title>Draft genome sequence of Psathyrella aberdarensis IHI B618.</title>
        <authorList>
            <person name="Buettner E."/>
            <person name="Kellner H."/>
        </authorList>
    </citation>
    <scope>NUCLEOTIDE SEQUENCE [LARGE SCALE GENOMIC DNA]</scope>
    <source>
        <strain evidence="2 3">IHI B618</strain>
    </source>
</reference>
<name>A0A4Q2DYX0_9AGAR</name>
<feature type="region of interest" description="Disordered" evidence="1">
    <location>
        <begin position="412"/>
        <end position="518"/>
    </location>
</feature>
<keyword evidence="3" id="KW-1185">Reference proteome</keyword>
<feature type="region of interest" description="Disordered" evidence="1">
    <location>
        <begin position="271"/>
        <end position="292"/>
    </location>
</feature>
<dbReference type="OrthoDB" id="3270451at2759"/>
<feature type="region of interest" description="Disordered" evidence="1">
    <location>
        <begin position="360"/>
        <end position="390"/>
    </location>
</feature>
<evidence type="ECO:0008006" key="4">
    <source>
        <dbReference type="Google" id="ProtNLM"/>
    </source>
</evidence>
<comment type="caution">
    <text evidence="2">The sequence shown here is derived from an EMBL/GenBank/DDBJ whole genome shotgun (WGS) entry which is preliminary data.</text>
</comment>
<dbReference type="AlphaFoldDB" id="A0A4Q2DYX0"/>
<feature type="compositionally biased region" description="Basic and acidic residues" evidence="1">
    <location>
        <begin position="469"/>
        <end position="492"/>
    </location>
</feature>
<accession>A0A4Q2DYX0</accession>
<dbReference type="SUPFAM" id="SSF51197">
    <property type="entry name" value="Clavaminate synthase-like"/>
    <property type="match status" value="1"/>
</dbReference>
<dbReference type="EMBL" id="SDEE01000001">
    <property type="protein sequence ID" value="RXW25757.1"/>
    <property type="molecule type" value="Genomic_DNA"/>
</dbReference>
<gene>
    <name evidence="2" type="ORF">EST38_g5</name>
</gene>
<evidence type="ECO:0000313" key="2">
    <source>
        <dbReference type="EMBL" id="RXW25757.1"/>
    </source>
</evidence>